<keyword evidence="2" id="KW-0732">Signal</keyword>
<evidence type="ECO:0000256" key="1">
    <source>
        <dbReference type="ARBA" id="ARBA00005791"/>
    </source>
</evidence>
<evidence type="ECO:0000256" key="2">
    <source>
        <dbReference type="ARBA" id="ARBA00022729"/>
    </source>
</evidence>
<protein>
    <submittedName>
        <fullName evidence="8">Thioredoxin domain-containing protein</fullName>
    </submittedName>
</protein>
<dbReference type="InterPro" id="IPR036249">
    <property type="entry name" value="Thioredoxin-like_sf"/>
</dbReference>
<evidence type="ECO:0000256" key="5">
    <source>
        <dbReference type="ARBA" id="ARBA00023284"/>
    </source>
</evidence>
<evidence type="ECO:0000256" key="3">
    <source>
        <dbReference type="ARBA" id="ARBA00023002"/>
    </source>
</evidence>
<dbReference type="InterPro" id="IPR012336">
    <property type="entry name" value="Thioredoxin-like_fold"/>
</dbReference>
<dbReference type="Pfam" id="PF13462">
    <property type="entry name" value="Thioredoxin_4"/>
    <property type="match status" value="1"/>
</dbReference>
<accession>A0A6B3BP87</accession>
<feature type="domain" description="Thioredoxin-like fold" evidence="7">
    <location>
        <begin position="64"/>
        <end position="229"/>
    </location>
</feature>
<keyword evidence="3" id="KW-0560">Oxidoreductase</keyword>
<gene>
    <name evidence="8" type="ORF">G3I71_10010</name>
</gene>
<proteinExistence type="inferred from homology"/>
<evidence type="ECO:0000313" key="8">
    <source>
        <dbReference type="EMBL" id="NEC86149.1"/>
    </source>
</evidence>
<dbReference type="PANTHER" id="PTHR13887">
    <property type="entry name" value="GLUTATHIONE S-TRANSFERASE KAPPA"/>
    <property type="match status" value="1"/>
</dbReference>
<organism evidence="8">
    <name type="scientific">Streptomyces sp. SID12501</name>
    <dbReference type="NCBI Taxonomy" id="2706042"/>
    <lineage>
        <taxon>Bacteria</taxon>
        <taxon>Bacillati</taxon>
        <taxon>Actinomycetota</taxon>
        <taxon>Actinomycetes</taxon>
        <taxon>Kitasatosporales</taxon>
        <taxon>Streptomycetaceae</taxon>
        <taxon>Streptomyces</taxon>
    </lineage>
</organism>
<dbReference type="PANTHER" id="PTHR13887:SF14">
    <property type="entry name" value="DISULFIDE BOND FORMATION PROTEIN D"/>
    <property type="match status" value="1"/>
</dbReference>
<dbReference type="Gene3D" id="3.40.30.10">
    <property type="entry name" value="Glutaredoxin"/>
    <property type="match status" value="1"/>
</dbReference>
<dbReference type="EMBL" id="JAAGLU010000007">
    <property type="protein sequence ID" value="NEC86149.1"/>
    <property type="molecule type" value="Genomic_DNA"/>
</dbReference>
<comment type="similarity">
    <text evidence="1">Belongs to the thioredoxin family. DsbA subfamily.</text>
</comment>
<dbReference type="AlphaFoldDB" id="A0A6B3BP87"/>
<reference evidence="8" key="1">
    <citation type="submission" date="2020-01" db="EMBL/GenBank/DDBJ databases">
        <title>Insect and environment-associated Actinomycetes.</title>
        <authorList>
            <person name="Currrie C."/>
            <person name="Chevrette M."/>
            <person name="Carlson C."/>
            <person name="Stubbendieck R."/>
            <person name="Wendt-Pienkowski E."/>
        </authorList>
    </citation>
    <scope>NUCLEOTIDE SEQUENCE</scope>
    <source>
        <strain evidence="8">SID12501</strain>
    </source>
</reference>
<feature type="transmembrane region" description="Helical" evidence="6">
    <location>
        <begin position="21"/>
        <end position="39"/>
    </location>
</feature>
<name>A0A6B3BP87_9ACTN</name>
<dbReference type="SUPFAM" id="SSF52833">
    <property type="entry name" value="Thioredoxin-like"/>
    <property type="match status" value="1"/>
</dbReference>
<keyword evidence="4" id="KW-1015">Disulfide bond</keyword>
<evidence type="ECO:0000259" key="7">
    <source>
        <dbReference type="Pfam" id="PF13462"/>
    </source>
</evidence>
<sequence length="272" mass="29687">MLGRQQVRVRHGGRFAASRRTTTVAVVGMAVLGMALVTGCGQRYGDPKPYDTLAQVPEKLAVSGTTVMVGDPTAEVTVHLYEDMRCPVCEEFETTGGGPELQNAVLRREVKAEYTLASFLDDRLGGSGSKKAANALRAALDTGRFAEYHEVLYANQPEEEVDGFTDARLLQLAEQVDGLRTPAFESAVRTMKYRSFVTASEHAYETVGTEPGKGPGTPTAVIDDVRVPDEISGALYDPTAFGKLLQLIQDNPGEWQEYKDYQPLPDPEDYGY</sequence>
<comment type="caution">
    <text evidence="8">The sequence shown here is derived from an EMBL/GenBank/DDBJ whole genome shotgun (WGS) entry which is preliminary data.</text>
</comment>
<dbReference type="GO" id="GO:0016491">
    <property type="term" value="F:oxidoreductase activity"/>
    <property type="evidence" value="ECO:0007669"/>
    <property type="project" value="UniProtKB-KW"/>
</dbReference>
<keyword evidence="6" id="KW-0812">Transmembrane</keyword>
<keyword evidence="6" id="KW-0472">Membrane</keyword>
<evidence type="ECO:0000256" key="6">
    <source>
        <dbReference type="SAM" id="Phobius"/>
    </source>
</evidence>
<keyword evidence="5" id="KW-0676">Redox-active center</keyword>
<keyword evidence="6" id="KW-1133">Transmembrane helix</keyword>
<evidence type="ECO:0000256" key="4">
    <source>
        <dbReference type="ARBA" id="ARBA00023157"/>
    </source>
</evidence>